<organism evidence="1 2">
    <name type="scientific">Vigna angularis var. angularis</name>
    <dbReference type="NCBI Taxonomy" id="157739"/>
    <lineage>
        <taxon>Eukaryota</taxon>
        <taxon>Viridiplantae</taxon>
        <taxon>Streptophyta</taxon>
        <taxon>Embryophyta</taxon>
        <taxon>Tracheophyta</taxon>
        <taxon>Spermatophyta</taxon>
        <taxon>Magnoliopsida</taxon>
        <taxon>eudicotyledons</taxon>
        <taxon>Gunneridae</taxon>
        <taxon>Pentapetalae</taxon>
        <taxon>rosids</taxon>
        <taxon>fabids</taxon>
        <taxon>Fabales</taxon>
        <taxon>Fabaceae</taxon>
        <taxon>Papilionoideae</taxon>
        <taxon>50 kb inversion clade</taxon>
        <taxon>NPAAA clade</taxon>
        <taxon>indigoferoid/millettioid clade</taxon>
        <taxon>Phaseoleae</taxon>
        <taxon>Vigna</taxon>
    </lineage>
</organism>
<protein>
    <submittedName>
        <fullName evidence="1">Uncharacterized protein</fullName>
    </submittedName>
</protein>
<accession>A0A0S3SZM6</accession>
<evidence type="ECO:0000313" key="1">
    <source>
        <dbReference type="EMBL" id="BAT98374.1"/>
    </source>
</evidence>
<evidence type="ECO:0000313" key="2">
    <source>
        <dbReference type="Proteomes" id="UP000291084"/>
    </source>
</evidence>
<name>A0A0S3SZM6_PHAAN</name>
<reference evidence="1 2" key="1">
    <citation type="journal article" date="2015" name="Sci. Rep.">
        <title>The power of single molecule real-time sequencing technology in the de novo assembly of a eukaryotic genome.</title>
        <authorList>
            <person name="Sakai H."/>
            <person name="Naito K."/>
            <person name="Ogiso-Tanaka E."/>
            <person name="Takahashi Y."/>
            <person name="Iseki K."/>
            <person name="Muto C."/>
            <person name="Satou K."/>
            <person name="Teruya K."/>
            <person name="Shiroma A."/>
            <person name="Shimoji M."/>
            <person name="Hirano T."/>
            <person name="Itoh T."/>
            <person name="Kaga A."/>
            <person name="Tomooka N."/>
        </authorList>
    </citation>
    <scope>NUCLEOTIDE SEQUENCE [LARGE SCALE GENOMIC DNA]</scope>
    <source>
        <strain evidence="2">cv. Shumari</strain>
    </source>
</reference>
<dbReference type="Proteomes" id="UP000291084">
    <property type="component" value="Chromosome 9"/>
</dbReference>
<dbReference type="AlphaFoldDB" id="A0A0S3SZM6"/>
<keyword evidence="2" id="KW-1185">Reference proteome</keyword>
<proteinExistence type="predicted"/>
<dbReference type="EMBL" id="AP015042">
    <property type="protein sequence ID" value="BAT98374.1"/>
    <property type="molecule type" value="Genomic_DNA"/>
</dbReference>
<gene>
    <name evidence="1" type="primary">Vigan.09G202400</name>
    <name evidence="1" type="ORF">VIGAN_09202400</name>
</gene>
<sequence>MQRKQNHTELFYPYNSYDKLVGVMIDEPSKLMGGKIFTFSKFVAEYCSSCSRNFIKIFRNLFTANNSNQLLCLS</sequence>